<dbReference type="AlphaFoldDB" id="A0A6A0A3I2"/>
<feature type="non-terminal residue" evidence="1">
    <location>
        <position position="1"/>
    </location>
</feature>
<keyword evidence="2" id="KW-1185">Reference proteome</keyword>
<reference evidence="1 2" key="1">
    <citation type="submission" date="2020-02" db="EMBL/GenBank/DDBJ databases">
        <title>Draft genome sequence of Haematococcus lacustris strain NIES-144.</title>
        <authorList>
            <person name="Morimoto D."/>
            <person name="Nakagawa S."/>
            <person name="Yoshida T."/>
            <person name="Sawayama S."/>
        </authorList>
    </citation>
    <scope>NUCLEOTIDE SEQUENCE [LARGE SCALE GENOMIC DNA]</scope>
    <source>
        <strain evidence="1 2">NIES-144</strain>
    </source>
</reference>
<comment type="caution">
    <text evidence="1">The sequence shown here is derived from an EMBL/GenBank/DDBJ whole genome shotgun (WGS) entry which is preliminary data.</text>
</comment>
<dbReference type="Proteomes" id="UP000485058">
    <property type="component" value="Unassembled WGS sequence"/>
</dbReference>
<evidence type="ECO:0000313" key="1">
    <source>
        <dbReference type="EMBL" id="GFH27136.1"/>
    </source>
</evidence>
<organism evidence="1 2">
    <name type="scientific">Haematococcus lacustris</name>
    <name type="common">Green alga</name>
    <name type="synonym">Haematococcus pluvialis</name>
    <dbReference type="NCBI Taxonomy" id="44745"/>
    <lineage>
        <taxon>Eukaryota</taxon>
        <taxon>Viridiplantae</taxon>
        <taxon>Chlorophyta</taxon>
        <taxon>core chlorophytes</taxon>
        <taxon>Chlorophyceae</taxon>
        <taxon>CS clade</taxon>
        <taxon>Chlamydomonadales</taxon>
        <taxon>Haematococcaceae</taxon>
        <taxon>Haematococcus</taxon>
    </lineage>
</organism>
<gene>
    <name evidence="1" type="ORF">HaLaN_25408</name>
</gene>
<protein>
    <submittedName>
        <fullName evidence="1">Uncharacterized protein</fullName>
    </submittedName>
</protein>
<accession>A0A6A0A3I2</accession>
<proteinExistence type="predicted"/>
<dbReference type="EMBL" id="BLLF01003362">
    <property type="protein sequence ID" value="GFH27136.1"/>
    <property type="molecule type" value="Genomic_DNA"/>
</dbReference>
<sequence length="51" mass="5438">MAMMAMSRSSAGAMTAASARTLSLQWSAMLMWSPAWPSASKQKQCASQLLS</sequence>
<name>A0A6A0A3I2_HAELA</name>
<evidence type="ECO:0000313" key="2">
    <source>
        <dbReference type="Proteomes" id="UP000485058"/>
    </source>
</evidence>
<feature type="non-terminal residue" evidence="1">
    <location>
        <position position="51"/>
    </location>
</feature>